<dbReference type="InterPro" id="IPR039420">
    <property type="entry name" value="WalR-like"/>
</dbReference>
<evidence type="ECO:0000256" key="8">
    <source>
        <dbReference type="PROSITE-ProRule" id="PRU01091"/>
    </source>
</evidence>
<dbReference type="Gene3D" id="1.20.120.160">
    <property type="entry name" value="HPT domain"/>
    <property type="match status" value="1"/>
</dbReference>
<dbReference type="PROSITE" id="PS51755">
    <property type="entry name" value="OMPR_PHOB"/>
    <property type="match status" value="1"/>
</dbReference>
<dbReference type="Gene3D" id="1.10.10.10">
    <property type="entry name" value="Winged helix-like DNA-binding domain superfamily/Winged helix DNA-binding domain"/>
    <property type="match status" value="1"/>
</dbReference>
<keyword evidence="3" id="KW-0805">Transcription regulation</keyword>
<dbReference type="EMBL" id="CP053586">
    <property type="protein sequence ID" value="WNZ24070.1"/>
    <property type="molecule type" value="Genomic_DNA"/>
</dbReference>
<dbReference type="SUPFAM" id="SSF46894">
    <property type="entry name" value="C-terminal effector domain of the bipartite response regulators"/>
    <property type="match status" value="1"/>
</dbReference>
<feature type="domain" description="OmpR/PhoB-type" evidence="11">
    <location>
        <begin position="124"/>
        <end position="223"/>
    </location>
</feature>
<reference evidence="12" key="1">
    <citation type="submission" date="2020-05" db="EMBL/GenBank/DDBJ databases">
        <authorList>
            <person name="Zhu T."/>
            <person name="Keshari N."/>
            <person name="Lu X."/>
        </authorList>
    </citation>
    <scope>NUCLEOTIDE SEQUENCE</scope>
    <source>
        <strain evidence="12">NK1-12</strain>
    </source>
</reference>
<dbReference type="Pfam" id="PF01627">
    <property type="entry name" value="Hpt"/>
    <property type="match status" value="1"/>
</dbReference>
<dbReference type="Pfam" id="PF00072">
    <property type="entry name" value="Response_reg"/>
    <property type="match status" value="2"/>
</dbReference>
<dbReference type="InterPro" id="IPR001789">
    <property type="entry name" value="Sig_transdc_resp-reg_receiver"/>
</dbReference>
<feature type="domain" description="Response regulatory" evidence="9">
    <location>
        <begin position="387"/>
        <end position="505"/>
    </location>
</feature>
<dbReference type="AlphaFoldDB" id="A0AA96WFD9"/>
<evidence type="ECO:0000259" key="11">
    <source>
        <dbReference type="PROSITE" id="PS51755"/>
    </source>
</evidence>
<evidence type="ECO:0000256" key="3">
    <source>
        <dbReference type="ARBA" id="ARBA00023015"/>
    </source>
</evidence>
<dbReference type="InterPro" id="IPR016032">
    <property type="entry name" value="Sig_transdc_resp-reg_C-effctor"/>
</dbReference>
<dbReference type="InterPro" id="IPR011006">
    <property type="entry name" value="CheY-like_superfamily"/>
</dbReference>
<feature type="DNA-binding region" description="OmpR/PhoB-type" evidence="8">
    <location>
        <begin position="124"/>
        <end position="223"/>
    </location>
</feature>
<evidence type="ECO:0000259" key="9">
    <source>
        <dbReference type="PROSITE" id="PS50110"/>
    </source>
</evidence>
<dbReference type="SMART" id="SM00448">
    <property type="entry name" value="REC"/>
    <property type="match status" value="2"/>
</dbReference>
<dbReference type="InterPro" id="IPR036641">
    <property type="entry name" value="HPT_dom_sf"/>
</dbReference>
<feature type="modified residue" description="Phosphohistidine" evidence="6">
    <location>
        <position position="305"/>
    </location>
</feature>
<keyword evidence="4 8" id="KW-0238">DNA-binding</keyword>
<dbReference type="SUPFAM" id="SSF52172">
    <property type="entry name" value="CheY-like"/>
    <property type="match status" value="3"/>
</dbReference>
<dbReference type="PANTHER" id="PTHR48111:SF15">
    <property type="entry name" value="OMPR SUBFAMILY"/>
    <property type="match status" value="1"/>
</dbReference>
<keyword evidence="2" id="KW-0902">Two-component regulatory system</keyword>
<proteinExistence type="predicted"/>
<feature type="domain" description="Response regulatory" evidence="9">
    <location>
        <begin position="2"/>
        <end position="116"/>
    </location>
</feature>
<evidence type="ECO:0000259" key="10">
    <source>
        <dbReference type="PROSITE" id="PS50894"/>
    </source>
</evidence>
<name>A0AA96WFD9_9CYAN</name>
<dbReference type="PROSITE" id="PS50894">
    <property type="entry name" value="HPT"/>
    <property type="match status" value="1"/>
</dbReference>
<dbReference type="Gene3D" id="6.10.250.690">
    <property type="match status" value="1"/>
</dbReference>
<dbReference type="RefSeq" id="WP_316429664.1">
    <property type="nucleotide sequence ID" value="NZ_CP053586.1"/>
</dbReference>
<dbReference type="PROSITE" id="PS50110">
    <property type="entry name" value="RESPONSE_REGULATORY"/>
    <property type="match status" value="3"/>
</dbReference>
<dbReference type="CDD" id="cd00088">
    <property type="entry name" value="HPT"/>
    <property type="match status" value="1"/>
</dbReference>
<protein>
    <submittedName>
        <fullName evidence="12">Response regulator</fullName>
    </submittedName>
</protein>
<evidence type="ECO:0000256" key="5">
    <source>
        <dbReference type="ARBA" id="ARBA00023163"/>
    </source>
</evidence>
<sequence>MRILLVEDDESIVELVTAILNEQKYVVDVATDGEAGWELIEAFPYDLVLLDIGLPKLDGIALCRRLRSQKKQVLVMLLTAQDTTTDKLLGLDAGADDYVVKPFDVRELAARIRALLRRGSTSTTPVLTCGNLHLDPSACEVTYNGQLLRFSRKEYLLLELFLRHQHRVFSRSAIVDQIWSFSEDPPNEDTVKSHIKSIRRKLDAVGAGDLIETLYGQGYRINPAYLADFSDHKSDHKAVAQASEQAVQESTPRPQQALNHSVTAIWQRTKGVNLERVQRLDQAVQMLRLGSLSPDLQQQAIQNAHKLAGSLGTFGFEEGSQLAQQLENLLEAGIPQWLPTAQKRAVTRVEPLVLALKQLLEAEVISPESAVAEPVTPVVAASQIQPLLLIWERDQDLIEAITAQAPTYQLRTTVATTLAMAQHQCQQERPAVALIDFSLLRTATPDQSRQGLLAELQKPPAVPIVLLSTEDSSKARVEAVHVGGQLFLKKPIQPATILQAIGDLVSTPPVQRPKVLLVDDDPLVAQILSSCLEPQGIQLMSLQDPTQFWETLKQVHPDLLILDVNMPTI</sequence>
<evidence type="ECO:0000313" key="12">
    <source>
        <dbReference type="EMBL" id="WNZ24070.1"/>
    </source>
</evidence>
<dbReference type="GO" id="GO:0000976">
    <property type="term" value="F:transcription cis-regulatory region binding"/>
    <property type="evidence" value="ECO:0007669"/>
    <property type="project" value="TreeGrafter"/>
</dbReference>
<dbReference type="GO" id="GO:0005829">
    <property type="term" value="C:cytosol"/>
    <property type="evidence" value="ECO:0007669"/>
    <property type="project" value="TreeGrafter"/>
</dbReference>
<feature type="domain" description="HPt" evidence="10">
    <location>
        <begin position="265"/>
        <end position="363"/>
    </location>
</feature>
<dbReference type="InterPro" id="IPR008207">
    <property type="entry name" value="Sig_transdc_His_kin_Hpt_dom"/>
</dbReference>
<accession>A0AA96WFD9</accession>
<dbReference type="FunFam" id="3.40.50.2300:FF:000002">
    <property type="entry name" value="DNA-binding response regulator PhoP"/>
    <property type="match status" value="1"/>
</dbReference>
<dbReference type="SUPFAM" id="SSF47226">
    <property type="entry name" value="Histidine-containing phosphotransfer domain, HPT domain"/>
    <property type="match status" value="1"/>
</dbReference>
<feature type="modified residue" description="4-aspartylphosphate" evidence="7">
    <location>
        <position position="51"/>
    </location>
</feature>
<dbReference type="GO" id="GO:0032993">
    <property type="term" value="C:protein-DNA complex"/>
    <property type="evidence" value="ECO:0007669"/>
    <property type="project" value="TreeGrafter"/>
</dbReference>
<keyword evidence="5" id="KW-0804">Transcription</keyword>
<dbReference type="SMART" id="SM00862">
    <property type="entry name" value="Trans_reg_C"/>
    <property type="match status" value="1"/>
</dbReference>
<dbReference type="InterPro" id="IPR001867">
    <property type="entry name" value="OmpR/PhoB-type_DNA-bd"/>
</dbReference>
<evidence type="ECO:0000256" key="7">
    <source>
        <dbReference type="PROSITE-ProRule" id="PRU00169"/>
    </source>
</evidence>
<feature type="domain" description="Response regulatory" evidence="9">
    <location>
        <begin position="514"/>
        <end position="569"/>
    </location>
</feature>
<organism evidence="12">
    <name type="scientific">Leptolyngbya sp. NK1-12</name>
    <dbReference type="NCBI Taxonomy" id="2547451"/>
    <lineage>
        <taxon>Bacteria</taxon>
        <taxon>Bacillati</taxon>
        <taxon>Cyanobacteriota</taxon>
        <taxon>Cyanophyceae</taxon>
        <taxon>Leptolyngbyales</taxon>
        <taxon>Leptolyngbyaceae</taxon>
        <taxon>Leptolyngbya group</taxon>
        <taxon>Leptolyngbya</taxon>
    </lineage>
</organism>
<dbReference type="Pfam" id="PF00486">
    <property type="entry name" value="Trans_reg_C"/>
    <property type="match status" value="1"/>
</dbReference>
<dbReference type="GO" id="GO:0000156">
    <property type="term" value="F:phosphorelay response regulator activity"/>
    <property type="evidence" value="ECO:0007669"/>
    <property type="project" value="TreeGrafter"/>
</dbReference>
<dbReference type="CDD" id="cd00156">
    <property type="entry name" value="REC"/>
    <property type="match status" value="2"/>
</dbReference>
<dbReference type="InterPro" id="IPR036388">
    <property type="entry name" value="WH-like_DNA-bd_sf"/>
</dbReference>
<evidence type="ECO:0000256" key="4">
    <source>
        <dbReference type="ARBA" id="ARBA00023125"/>
    </source>
</evidence>
<dbReference type="PANTHER" id="PTHR48111">
    <property type="entry name" value="REGULATOR OF RPOS"/>
    <property type="match status" value="1"/>
</dbReference>
<gene>
    <name evidence="12" type="ORF">HJG54_15180</name>
</gene>
<dbReference type="GO" id="GO:0006355">
    <property type="term" value="P:regulation of DNA-templated transcription"/>
    <property type="evidence" value="ECO:0007669"/>
    <property type="project" value="InterPro"/>
</dbReference>
<dbReference type="Gene3D" id="3.40.50.2300">
    <property type="match status" value="3"/>
</dbReference>
<feature type="modified residue" description="4-aspartylphosphate" evidence="7">
    <location>
        <position position="436"/>
    </location>
</feature>
<evidence type="ECO:0000256" key="6">
    <source>
        <dbReference type="PROSITE-ProRule" id="PRU00110"/>
    </source>
</evidence>
<evidence type="ECO:0000256" key="1">
    <source>
        <dbReference type="ARBA" id="ARBA00022553"/>
    </source>
</evidence>
<keyword evidence="1 7" id="KW-0597">Phosphoprotein</keyword>
<evidence type="ECO:0000256" key="2">
    <source>
        <dbReference type="ARBA" id="ARBA00023012"/>
    </source>
</evidence>
<dbReference type="CDD" id="cd00383">
    <property type="entry name" value="trans_reg_C"/>
    <property type="match status" value="1"/>
</dbReference>
<feature type="modified residue" description="4-aspartylphosphate" evidence="7">
    <location>
        <position position="563"/>
    </location>
</feature>